<feature type="transmembrane region" description="Helical" evidence="8">
    <location>
        <begin position="412"/>
        <end position="438"/>
    </location>
</feature>
<name>A0A8S2QVQ8_9BILA</name>
<evidence type="ECO:0000256" key="5">
    <source>
        <dbReference type="ARBA" id="ARBA00022989"/>
    </source>
</evidence>
<feature type="transmembrane region" description="Helical" evidence="8">
    <location>
        <begin position="458"/>
        <end position="483"/>
    </location>
</feature>
<dbReference type="Gene3D" id="1.20.1510.10">
    <property type="entry name" value="Cation efflux protein transmembrane domain"/>
    <property type="match status" value="1"/>
</dbReference>
<dbReference type="NCBIfam" id="TIGR01297">
    <property type="entry name" value="CDF"/>
    <property type="match status" value="1"/>
</dbReference>
<feature type="transmembrane region" description="Helical" evidence="8">
    <location>
        <begin position="257"/>
        <end position="279"/>
    </location>
</feature>
<comment type="caution">
    <text evidence="10">The sequence shown here is derived from an EMBL/GenBank/DDBJ whole genome shotgun (WGS) entry which is preliminary data.</text>
</comment>
<organism evidence="10 11">
    <name type="scientific">Rotaria magnacalcarata</name>
    <dbReference type="NCBI Taxonomy" id="392030"/>
    <lineage>
        <taxon>Eukaryota</taxon>
        <taxon>Metazoa</taxon>
        <taxon>Spiralia</taxon>
        <taxon>Gnathifera</taxon>
        <taxon>Rotifera</taxon>
        <taxon>Eurotatoria</taxon>
        <taxon>Bdelloidea</taxon>
        <taxon>Philodinida</taxon>
        <taxon>Philodinidae</taxon>
        <taxon>Rotaria</taxon>
    </lineage>
</organism>
<evidence type="ECO:0000313" key="11">
    <source>
        <dbReference type="Proteomes" id="UP000681967"/>
    </source>
</evidence>
<keyword evidence="5 8" id="KW-1133">Transmembrane helix</keyword>
<comment type="subcellular location">
    <subcellularLocation>
        <location evidence="1">Membrane</location>
        <topology evidence="1">Multi-pass membrane protein</topology>
    </subcellularLocation>
</comment>
<keyword evidence="6 8" id="KW-0472">Membrane</keyword>
<evidence type="ECO:0000256" key="6">
    <source>
        <dbReference type="ARBA" id="ARBA00023136"/>
    </source>
</evidence>
<keyword evidence="4" id="KW-0862">Zinc</keyword>
<keyword evidence="3 8" id="KW-0812">Transmembrane</keyword>
<dbReference type="InterPro" id="IPR036837">
    <property type="entry name" value="Cation_efflux_CTD_sf"/>
</dbReference>
<evidence type="ECO:0000256" key="2">
    <source>
        <dbReference type="ARBA" id="ARBA00008873"/>
    </source>
</evidence>
<feature type="domain" description="Cation efflux protein transmembrane" evidence="9">
    <location>
        <begin position="188"/>
        <end position="482"/>
    </location>
</feature>
<proteinExistence type="inferred from homology"/>
<dbReference type="InterPro" id="IPR058533">
    <property type="entry name" value="Cation_efflux_TM"/>
</dbReference>
<dbReference type="PANTHER" id="PTHR45820:SF4">
    <property type="entry name" value="ZINC TRANSPORTER 63C, ISOFORM F"/>
    <property type="match status" value="1"/>
</dbReference>
<sequence>MSFNYLSFTNFQLVVKLFPNLRHLTLSTFNDDLDFVSAAIWHRFISTQLLKLEKFQFHIRIDDVVQSPPPELVYSLNDLNGQWIDGPVIMDYNFRLDPPLFEFYTYSQPSFDGKYIVEFYDRKRYITPMNDMINIDKNITTLKITLHDDQLVVNEPLITYPNVTAINIHSQITTIAAENGPTKNSCRVFVMFILTISTANFEIIYGIRTHSNALIAGGLYSFAEALCLIGVMLVLHYSDTSPNEHKHNTFGYERSELLFGLVQEVFLLSVSLGVIVDAVNNLVNPVHVHDSNVLIILGVSGMFIGILGMIMFRGYLHNYDIKEEINEKKKREFLSFSKKHTKNLKRIPTLSDPNKAVETPLMIKQSKHENTDHRKKAKTSSKSVEQHPPNLDAFVYENVDMKVSRVYATLHALFLHSFAVFLEPIIVIISGLMIHFIPRIDPLTGKEINAWLKYVDPILTLIMVIVVAVHAIPVILSISAVLIENVPDGIDTQKLMNEIVTAVPAIKSIHSFHVWRATSKEIYASFHLVCDEDTMLSTCTNAYGKDVQKVLKSYCIRYFTLQFEYVTSTKSEQINAYDCAYGLYRKRRGHTLDESMLKLAKDAIVHI</sequence>
<dbReference type="PANTHER" id="PTHR45820">
    <property type="entry name" value="FI23527P1"/>
    <property type="match status" value="1"/>
</dbReference>
<feature type="region of interest" description="Disordered" evidence="7">
    <location>
        <begin position="365"/>
        <end position="386"/>
    </location>
</feature>
<dbReference type="AlphaFoldDB" id="A0A8S2QVQ8"/>
<dbReference type="GO" id="GO:0005385">
    <property type="term" value="F:zinc ion transmembrane transporter activity"/>
    <property type="evidence" value="ECO:0007669"/>
    <property type="project" value="TreeGrafter"/>
</dbReference>
<evidence type="ECO:0000259" key="9">
    <source>
        <dbReference type="Pfam" id="PF01545"/>
    </source>
</evidence>
<gene>
    <name evidence="10" type="ORF">BYL167_LOCUS19856</name>
</gene>
<evidence type="ECO:0000313" key="10">
    <source>
        <dbReference type="EMBL" id="CAF4116503.1"/>
    </source>
</evidence>
<dbReference type="SUPFAM" id="SSF160240">
    <property type="entry name" value="Cation efflux protein cytoplasmic domain-like"/>
    <property type="match status" value="1"/>
</dbReference>
<dbReference type="EMBL" id="CAJOBH010008555">
    <property type="protein sequence ID" value="CAF4116503.1"/>
    <property type="molecule type" value="Genomic_DNA"/>
</dbReference>
<protein>
    <recommendedName>
        <fullName evidence="9">Cation efflux protein transmembrane domain-containing protein</fullName>
    </recommendedName>
</protein>
<dbReference type="InterPro" id="IPR027469">
    <property type="entry name" value="Cation_efflux_TMD_sf"/>
</dbReference>
<dbReference type="SUPFAM" id="SSF161111">
    <property type="entry name" value="Cation efflux protein transmembrane domain-like"/>
    <property type="match status" value="1"/>
</dbReference>
<evidence type="ECO:0000256" key="4">
    <source>
        <dbReference type="ARBA" id="ARBA00022833"/>
    </source>
</evidence>
<accession>A0A8S2QVQ8</accession>
<evidence type="ECO:0000256" key="3">
    <source>
        <dbReference type="ARBA" id="ARBA00022692"/>
    </source>
</evidence>
<comment type="similarity">
    <text evidence="2">Belongs to the cation diffusion facilitator (CDF) transporter (TC 2.A.4) family. SLC30A subfamily.</text>
</comment>
<dbReference type="InterPro" id="IPR002524">
    <property type="entry name" value="Cation_efflux"/>
</dbReference>
<dbReference type="GO" id="GO:0006882">
    <property type="term" value="P:intracellular zinc ion homeostasis"/>
    <property type="evidence" value="ECO:0007669"/>
    <property type="project" value="TreeGrafter"/>
</dbReference>
<reference evidence="10" key="1">
    <citation type="submission" date="2021-02" db="EMBL/GenBank/DDBJ databases">
        <authorList>
            <person name="Nowell W R."/>
        </authorList>
    </citation>
    <scope>NUCLEOTIDE SEQUENCE</scope>
</reference>
<dbReference type="Pfam" id="PF01545">
    <property type="entry name" value="Cation_efflux"/>
    <property type="match status" value="1"/>
</dbReference>
<dbReference type="GO" id="GO:0016020">
    <property type="term" value="C:membrane"/>
    <property type="evidence" value="ECO:0007669"/>
    <property type="project" value="UniProtKB-SubCell"/>
</dbReference>
<feature type="transmembrane region" description="Helical" evidence="8">
    <location>
        <begin position="291"/>
        <end position="312"/>
    </location>
</feature>
<feature type="transmembrane region" description="Helical" evidence="8">
    <location>
        <begin position="188"/>
        <end position="207"/>
    </location>
</feature>
<feature type="transmembrane region" description="Helical" evidence="8">
    <location>
        <begin position="213"/>
        <end position="237"/>
    </location>
</feature>
<evidence type="ECO:0000256" key="7">
    <source>
        <dbReference type="SAM" id="MobiDB-lite"/>
    </source>
</evidence>
<evidence type="ECO:0000256" key="8">
    <source>
        <dbReference type="SAM" id="Phobius"/>
    </source>
</evidence>
<evidence type="ECO:0000256" key="1">
    <source>
        <dbReference type="ARBA" id="ARBA00004141"/>
    </source>
</evidence>
<dbReference type="Proteomes" id="UP000681967">
    <property type="component" value="Unassembled WGS sequence"/>
</dbReference>